<feature type="region of interest" description="Disordered" evidence="1">
    <location>
        <begin position="366"/>
        <end position="441"/>
    </location>
</feature>
<evidence type="ECO:0000256" key="1">
    <source>
        <dbReference type="SAM" id="MobiDB-lite"/>
    </source>
</evidence>
<proteinExistence type="predicted"/>
<protein>
    <submittedName>
        <fullName evidence="2">Uncharacterized protein</fullName>
    </submittedName>
</protein>
<feature type="region of interest" description="Disordered" evidence="1">
    <location>
        <begin position="195"/>
        <end position="265"/>
    </location>
</feature>
<dbReference type="AlphaFoldDB" id="A0AAE0P0Z2"/>
<feature type="compositionally biased region" description="Polar residues" evidence="1">
    <location>
        <begin position="1"/>
        <end position="11"/>
    </location>
</feature>
<reference evidence="2" key="1">
    <citation type="journal article" date="2023" name="Mol. Phylogenet. Evol.">
        <title>Genome-scale phylogeny and comparative genomics of the fungal order Sordariales.</title>
        <authorList>
            <person name="Hensen N."/>
            <person name="Bonometti L."/>
            <person name="Westerberg I."/>
            <person name="Brannstrom I.O."/>
            <person name="Guillou S."/>
            <person name="Cros-Aarteil S."/>
            <person name="Calhoun S."/>
            <person name="Haridas S."/>
            <person name="Kuo A."/>
            <person name="Mondo S."/>
            <person name="Pangilinan J."/>
            <person name="Riley R."/>
            <person name="LaButti K."/>
            <person name="Andreopoulos B."/>
            <person name="Lipzen A."/>
            <person name="Chen C."/>
            <person name="Yan M."/>
            <person name="Daum C."/>
            <person name="Ng V."/>
            <person name="Clum A."/>
            <person name="Steindorff A."/>
            <person name="Ohm R.A."/>
            <person name="Martin F."/>
            <person name="Silar P."/>
            <person name="Natvig D.O."/>
            <person name="Lalanne C."/>
            <person name="Gautier V."/>
            <person name="Ament-Velasquez S.L."/>
            <person name="Kruys A."/>
            <person name="Hutchinson M.I."/>
            <person name="Powell A.J."/>
            <person name="Barry K."/>
            <person name="Miller A.N."/>
            <person name="Grigoriev I.V."/>
            <person name="Debuchy R."/>
            <person name="Gladieux P."/>
            <person name="Hiltunen Thoren M."/>
            <person name="Johannesson H."/>
        </authorList>
    </citation>
    <scope>NUCLEOTIDE SEQUENCE</scope>
    <source>
        <strain evidence="2">FGSC 1904</strain>
    </source>
</reference>
<dbReference type="EMBL" id="JAUTDP010000013">
    <property type="protein sequence ID" value="KAK3391413.1"/>
    <property type="molecule type" value="Genomic_DNA"/>
</dbReference>
<evidence type="ECO:0000313" key="3">
    <source>
        <dbReference type="Proteomes" id="UP001281003"/>
    </source>
</evidence>
<feature type="region of interest" description="Disordered" evidence="1">
    <location>
        <begin position="1"/>
        <end position="181"/>
    </location>
</feature>
<gene>
    <name evidence="2" type="ORF">B0T20DRAFT_510623</name>
</gene>
<feature type="compositionally biased region" description="Polar residues" evidence="1">
    <location>
        <begin position="124"/>
        <end position="135"/>
    </location>
</feature>
<dbReference type="Proteomes" id="UP001281003">
    <property type="component" value="Unassembled WGS sequence"/>
</dbReference>
<name>A0AAE0P0Z2_SORBR</name>
<reference evidence="2" key="2">
    <citation type="submission" date="2023-07" db="EMBL/GenBank/DDBJ databases">
        <authorList>
            <consortium name="Lawrence Berkeley National Laboratory"/>
            <person name="Haridas S."/>
            <person name="Hensen N."/>
            <person name="Bonometti L."/>
            <person name="Westerberg I."/>
            <person name="Brannstrom I.O."/>
            <person name="Guillou S."/>
            <person name="Cros-Aarteil S."/>
            <person name="Calhoun S."/>
            <person name="Kuo A."/>
            <person name="Mondo S."/>
            <person name="Pangilinan J."/>
            <person name="Riley R."/>
            <person name="LaButti K."/>
            <person name="Andreopoulos B."/>
            <person name="Lipzen A."/>
            <person name="Chen C."/>
            <person name="Yanf M."/>
            <person name="Daum C."/>
            <person name="Ng V."/>
            <person name="Clum A."/>
            <person name="Steindorff A."/>
            <person name="Ohm R."/>
            <person name="Martin F."/>
            <person name="Silar P."/>
            <person name="Natvig D."/>
            <person name="Lalanne C."/>
            <person name="Gautier V."/>
            <person name="Ament-velasquez S.L."/>
            <person name="Kruys A."/>
            <person name="Hutchinson M.I."/>
            <person name="Powell A.J."/>
            <person name="Barry K."/>
            <person name="Miller A.N."/>
            <person name="Grigoriev I.V."/>
            <person name="Debuchy R."/>
            <person name="Gladieux P."/>
            <person name="Thoren M.H."/>
            <person name="Johannesson H."/>
        </authorList>
    </citation>
    <scope>NUCLEOTIDE SEQUENCE</scope>
    <source>
        <strain evidence="2">FGSC 1904</strain>
    </source>
</reference>
<organism evidence="2 3">
    <name type="scientific">Sordaria brevicollis</name>
    <dbReference type="NCBI Taxonomy" id="83679"/>
    <lineage>
        <taxon>Eukaryota</taxon>
        <taxon>Fungi</taxon>
        <taxon>Dikarya</taxon>
        <taxon>Ascomycota</taxon>
        <taxon>Pezizomycotina</taxon>
        <taxon>Sordariomycetes</taxon>
        <taxon>Sordariomycetidae</taxon>
        <taxon>Sordariales</taxon>
        <taxon>Sordariaceae</taxon>
        <taxon>Sordaria</taxon>
    </lineage>
</organism>
<feature type="compositionally biased region" description="Polar residues" evidence="1">
    <location>
        <begin position="207"/>
        <end position="230"/>
    </location>
</feature>
<accession>A0AAE0P0Z2</accession>
<keyword evidence="3" id="KW-1185">Reference proteome</keyword>
<evidence type="ECO:0000313" key="2">
    <source>
        <dbReference type="EMBL" id="KAK3391413.1"/>
    </source>
</evidence>
<sequence>MGRSGYETTNFGDARSPRLAGVGVIAPVSPKGKGKERAGDAPSGQASAAGTDPNPHEPLPPVKRSSDFREAVIEPFPELPPNLHNRRRSMFGLDVGPRSYGPALVSRGSFGARTESRRPRASEFSGTQAGGSSSDPIDVEMGGTDSSPSSPPSPTGSVRTVIGDNDDDGLKTPRASNFAVPEYEFQPSRLAQRLHQEHGYGNVPKYPNQSAHATYPESNVYQYPSQFTSNPQPPPPPPGKILRSQASQFPDGYMPDTNINHGTRLSDVDRARLAFKKTVKKFTSGKSSSGNTFTGGYDFGGSSTSSSSQSFGGMSTIPRQPQTPTGFPPNYQGMMAGTVTPRASELGPPPGFGYSDTGYNTNTGFTNPRGSHARSQAEIYGRQPGTSASASTGTDDVWDSYFDIPPAPARELTQAEKDRRRKAALDAGFEELKRKKQRTRW</sequence>
<comment type="caution">
    <text evidence="2">The sequence shown here is derived from an EMBL/GenBank/DDBJ whole genome shotgun (WGS) entry which is preliminary data.</text>
</comment>
<feature type="compositionally biased region" description="Polar residues" evidence="1">
    <location>
        <begin position="384"/>
        <end position="394"/>
    </location>
</feature>